<dbReference type="EMBL" id="AP018694">
    <property type="protein sequence ID" value="BBE16151.1"/>
    <property type="molecule type" value="Genomic_DNA"/>
</dbReference>
<dbReference type="GO" id="GO:0008483">
    <property type="term" value="F:transaminase activity"/>
    <property type="evidence" value="ECO:0007669"/>
    <property type="project" value="TreeGrafter"/>
</dbReference>
<dbReference type="SUPFAM" id="SSF53383">
    <property type="entry name" value="PLP-dependent transferases"/>
    <property type="match status" value="1"/>
</dbReference>
<dbReference type="InterPro" id="IPR000653">
    <property type="entry name" value="DegT/StrS_aminotransferase"/>
</dbReference>
<dbReference type="Proteomes" id="UP001193389">
    <property type="component" value="Chromosome"/>
</dbReference>
<dbReference type="CDD" id="cd00616">
    <property type="entry name" value="AHBA_syn"/>
    <property type="match status" value="1"/>
</dbReference>
<feature type="active site" description="Proton acceptor" evidence="2">
    <location>
        <position position="188"/>
    </location>
</feature>
<organism evidence="5 6">
    <name type="scientific">Aquipluma nitroreducens</name>
    <dbReference type="NCBI Taxonomy" id="2010828"/>
    <lineage>
        <taxon>Bacteria</taxon>
        <taxon>Pseudomonadati</taxon>
        <taxon>Bacteroidota</taxon>
        <taxon>Bacteroidia</taxon>
        <taxon>Marinilabiliales</taxon>
        <taxon>Prolixibacteraceae</taxon>
        <taxon>Aquipluma</taxon>
    </lineage>
</organism>
<dbReference type="PIRSF" id="PIRSF000390">
    <property type="entry name" value="PLP_StrS"/>
    <property type="match status" value="1"/>
</dbReference>
<dbReference type="KEGG" id="anf:AQPE_0288"/>
<comment type="similarity">
    <text evidence="1 4">Belongs to the DegT/DnrJ/EryC1 family.</text>
</comment>
<proteinExistence type="inferred from homology"/>
<dbReference type="GO" id="GO:0030170">
    <property type="term" value="F:pyridoxal phosphate binding"/>
    <property type="evidence" value="ECO:0007669"/>
    <property type="project" value="TreeGrafter"/>
</dbReference>
<keyword evidence="3 4" id="KW-0663">Pyridoxal phosphate</keyword>
<evidence type="ECO:0000313" key="6">
    <source>
        <dbReference type="Proteomes" id="UP001193389"/>
    </source>
</evidence>
<name>A0A5K7S3K5_9BACT</name>
<dbReference type="InterPro" id="IPR015424">
    <property type="entry name" value="PyrdxlP-dep_Trfase"/>
</dbReference>
<dbReference type="Gene3D" id="3.40.640.10">
    <property type="entry name" value="Type I PLP-dependent aspartate aminotransferase-like (Major domain)"/>
    <property type="match status" value="1"/>
</dbReference>
<dbReference type="PANTHER" id="PTHR30244">
    <property type="entry name" value="TRANSAMINASE"/>
    <property type="match status" value="1"/>
</dbReference>
<dbReference type="InterPro" id="IPR015422">
    <property type="entry name" value="PyrdxlP-dep_Trfase_small"/>
</dbReference>
<evidence type="ECO:0000256" key="1">
    <source>
        <dbReference type="ARBA" id="ARBA00037999"/>
    </source>
</evidence>
<evidence type="ECO:0000256" key="4">
    <source>
        <dbReference type="RuleBase" id="RU004508"/>
    </source>
</evidence>
<dbReference type="RefSeq" id="WP_318349250.1">
    <property type="nucleotide sequence ID" value="NZ_AP018694.1"/>
</dbReference>
<dbReference type="AlphaFoldDB" id="A0A5K7S3K5"/>
<feature type="modified residue" description="N6-(pyridoxal phosphate)lysine" evidence="3">
    <location>
        <position position="188"/>
    </location>
</feature>
<gene>
    <name evidence="5" type="ORF">AQPE_0288</name>
</gene>
<accession>A0A5K7S3K5</accession>
<dbReference type="Gene3D" id="3.90.1150.10">
    <property type="entry name" value="Aspartate Aminotransferase, domain 1"/>
    <property type="match status" value="1"/>
</dbReference>
<dbReference type="InterPro" id="IPR015421">
    <property type="entry name" value="PyrdxlP-dep_Trfase_major"/>
</dbReference>
<evidence type="ECO:0000256" key="3">
    <source>
        <dbReference type="PIRSR" id="PIRSR000390-2"/>
    </source>
</evidence>
<dbReference type="Pfam" id="PF01041">
    <property type="entry name" value="DegT_DnrJ_EryC1"/>
    <property type="match status" value="1"/>
</dbReference>
<reference evidence="5" key="1">
    <citation type="journal article" date="2020" name="Int. J. Syst. Evol. Microbiol.">
        <title>Aquipluma nitroreducens gen. nov. sp. nov., a novel facultatively anaerobic bacterium isolated from a freshwater lake.</title>
        <authorList>
            <person name="Watanabe M."/>
            <person name="Kojima H."/>
            <person name="Fukui M."/>
        </authorList>
    </citation>
    <scope>NUCLEOTIDE SEQUENCE</scope>
    <source>
        <strain evidence="5">MeG22</strain>
    </source>
</reference>
<dbReference type="PANTHER" id="PTHR30244:SF34">
    <property type="entry name" value="DTDP-4-AMINO-4,6-DIDEOXYGALACTOSE TRANSAMINASE"/>
    <property type="match status" value="1"/>
</dbReference>
<evidence type="ECO:0000256" key="2">
    <source>
        <dbReference type="PIRSR" id="PIRSR000390-1"/>
    </source>
</evidence>
<protein>
    <submittedName>
        <fullName evidence="5">Pleiotropic regulatory protein</fullName>
    </submittedName>
</protein>
<evidence type="ECO:0000313" key="5">
    <source>
        <dbReference type="EMBL" id="BBE16151.1"/>
    </source>
</evidence>
<keyword evidence="6" id="KW-1185">Reference proteome</keyword>
<sequence>MPGPGAYWYGEEEKDAVMEVMESGYLFRYGSENDPKFLHKVSTLESEFASYCGANHALATSSGTSSLLVSLIALDLKPGDEVIVPAYTFVATYSTCIFAGLVPVLTEIDESLSMDPEDIEHRITPRTKAIIPVHMLGNPCNMDRIMEIARKHNLKVLEDSCQATGASYKGRKVGTIGDIGAFSLNVFKTINSGDGGLVVTNDQKLYETAFGVHDQGHKPNRFGVEVGARSVLGLNFRMNEITGAAGLAQLRKLDQIVAVLREKKNKLKSLISGAEGFKFRVLNDPEGDAATLCTIVFDTRELAVKVSKALGSKTIDQSGWHVYANMEHVLGHLKEVGQPHTKGSYPKTDDILSRSMNISIGVVDGGLGAGWGININSTDAEIEAAAKQFTEVCK</sequence>
<dbReference type="GO" id="GO:0000271">
    <property type="term" value="P:polysaccharide biosynthetic process"/>
    <property type="evidence" value="ECO:0007669"/>
    <property type="project" value="TreeGrafter"/>
</dbReference>